<comment type="caution">
    <text evidence="2">The sequence shown here is derived from an EMBL/GenBank/DDBJ whole genome shotgun (WGS) entry which is preliminary data.</text>
</comment>
<evidence type="ECO:0000313" key="2">
    <source>
        <dbReference type="EMBL" id="ORY89859.1"/>
    </source>
</evidence>
<sequence length="469" mass="52561">MASFVQQSTMTRLTKRMRPLDDSGQDDAKGDGGENDSSTLEGKAVKMDAQTLNGNDADVQDSNNTPLHHDDQQLGNLQSAIFSIGYKKLQGKNWTDADHHLLDQIKDNPFIDLRPPLARYIAHILQNKLADDDMYRLKLSLSGIVNTMSSIDFDHIRPFLTTQHLNERLDTTVTQFRNQALIKDTETLLQQVIDKFEQSGSIEETIVLVHDLQRPLLLSKQCTSQAYRALDATVAILKFMGSYHNTDTEANVLRRFMTVLSCIFNNNTNIKLVEGETTSACTKRIQRVNQALYETRQSQSWGRKIDILVKHDQGNSEFIELSSLEVKPASAGVAVVKEQQNKNLRTNGAILSYLSSLNPSCRALQTTAAIDFVGAAGYVYIMANIDGIFYARQVGLIMLPKSRSTFVDLIKTLDLLFAFETFMVNLGQEAQAALERRESLDNICEVVNVAQENTPSMDHGIYITPTRHK</sequence>
<dbReference type="AlphaFoldDB" id="A0A1X2GZ83"/>
<feature type="region of interest" description="Disordered" evidence="1">
    <location>
        <begin position="1"/>
        <end position="42"/>
    </location>
</feature>
<gene>
    <name evidence="2" type="ORF">BCR43DRAFT_499585</name>
</gene>
<evidence type="ECO:0000313" key="3">
    <source>
        <dbReference type="Proteomes" id="UP000242180"/>
    </source>
</evidence>
<dbReference type="InParanoid" id="A0A1X2GZ83"/>
<organism evidence="2 3">
    <name type="scientific">Syncephalastrum racemosum</name>
    <name type="common">Filamentous fungus</name>
    <dbReference type="NCBI Taxonomy" id="13706"/>
    <lineage>
        <taxon>Eukaryota</taxon>
        <taxon>Fungi</taxon>
        <taxon>Fungi incertae sedis</taxon>
        <taxon>Mucoromycota</taxon>
        <taxon>Mucoromycotina</taxon>
        <taxon>Mucoromycetes</taxon>
        <taxon>Mucorales</taxon>
        <taxon>Syncephalastraceae</taxon>
        <taxon>Syncephalastrum</taxon>
    </lineage>
</organism>
<evidence type="ECO:0000256" key="1">
    <source>
        <dbReference type="SAM" id="MobiDB-lite"/>
    </source>
</evidence>
<dbReference type="OrthoDB" id="2279050at2759"/>
<protein>
    <submittedName>
        <fullName evidence="2">Uncharacterized protein</fullName>
    </submittedName>
</protein>
<reference evidence="2 3" key="1">
    <citation type="submission" date="2016-07" db="EMBL/GenBank/DDBJ databases">
        <title>Pervasive Adenine N6-methylation of Active Genes in Fungi.</title>
        <authorList>
            <consortium name="DOE Joint Genome Institute"/>
            <person name="Mondo S.J."/>
            <person name="Dannebaum R.O."/>
            <person name="Kuo R.C."/>
            <person name="Labutti K."/>
            <person name="Haridas S."/>
            <person name="Kuo A."/>
            <person name="Salamov A."/>
            <person name="Ahrendt S.R."/>
            <person name="Lipzen A."/>
            <person name="Sullivan W."/>
            <person name="Andreopoulos W.B."/>
            <person name="Clum A."/>
            <person name="Lindquist E."/>
            <person name="Daum C."/>
            <person name="Ramamoorthy G.K."/>
            <person name="Gryganskyi A."/>
            <person name="Culley D."/>
            <person name="Magnuson J.K."/>
            <person name="James T.Y."/>
            <person name="O'Malley M.A."/>
            <person name="Stajich J.E."/>
            <person name="Spatafora J.W."/>
            <person name="Visel A."/>
            <person name="Grigoriev I.V."/>
        </authorList>
    </citation>
    <scope>NUCLEOTIDE SEQUENCE [LARGE SCALE GENOMIC DNA]</scope>
    <source>
        <strain evidence="2 3">NRRL 2496</strain>
    </source>
</reference>
<feature type="compositionally biased region" description="Basic and acidic residues" evidence="1">
    <location>
        <begin position="18"/>
        <end position="32"/>
    </location>
</feature>
<proteinExistence type="predicted"/>
<accession>A0A1X2GZ83</accession>
<name>A0A1X2GZ83_SYNRA</name>
<dbReference type="STRING" id="13706.A0A1X2GZ83"/>
<dbReference type="Proteomes" id="UP000242180">
    <property type="component" value="Unassembled WGS sequence"/>
</dbReference>
<keyword evidence="3" id="KW-1185">Reference proteome</keyword>
<dbReference type="EMBL" id="MCGN01000013">
    <property type="protein sequence ID" value="ORY89859.1"/>
    <property type="molecule type" value="Genomic_DNA"/>
</dbReference>
<feature type="compositionally biased region" description="Polar residues" evidence="1">
    <location>
        <begin position="1"/>
        <end position="12"/>
    </location>
</feature>